<dbReference type="Proteomes" id="UP000595942">
    <property type="component" value="Chromosome"/>
</dbReference>
<dbReference type="Pfam" id="PF07498">
    <property type="entry name" value="Rho_N"/>
    <property type="match status" value="1"/>
</dbReference>
<dbReference type="SUPFAM" id="SSF68912">
    <property type="entry name" value="Rho N-terminal domain-like"/>
    <property type="match status" value="1"/>
</dbReference>
<dbReference type="GO" id="GO:0006353">
    <property type="term" value="P:DNA-templated transcription termination"/>
    <property type="evidence" value="ECO:0007669"/>
    <property type="project" value="InterPro"/>
</dbReference>
<proteinExistence type="predicted"/>
<dbReference type="InterPro" id="IPR036269">
    <property type="entry name" value="Rho_N_sf"/>
</dbReference>
<dbReference type="Gene3D" id="1.10.720.10">
    <property type="match status" value="1"/>
</dbReference>
<dbReference type="AlphaFoldDB" id="A0AB37H6N2"/>
<evidence type="ECO:0000313" key="2">
    <source>
        <dbReference type="EMBL" id="QQS82963.1"/>
    </source>
</evidence>
<dbReference type="SMART" id="SM00959">
    <property type="entry name" value="Rho_N"/>
    <property type="match status" value="1"/>
</dbReference>
<accession>A0AB37H6N2</accession>
<sequence length="93" mass="10764">MLYKVITRFKDADDDNYLYEVGDLYPREGYYPTDKRIDELSTTNNRRNVVGIEPIMLNALKVSELKDIAEQLEIEQYSSMKKAELIEAIEGVA</sequence>
<dbReference type="RefSeq" id="WP_015978146.1">
    <property type="nucleotide sequence ID" value="NZ_CP015114.1"/>
</dbReference>
<dbReference type="EMBL" id="CP068073">
    <property type="protein sequence ID" value="QQS82963.1"/>
    <property type="molecule type" value="Genomic_DNA"/>
</dbReference>
<reference evidence="2 3" key="1">
    <citation type="submission" date="2021-01" db="EMBL/GenBank/DDBJ databases">
        <title>FDA dAtabase for Regulatory Grade micrObial Sequences (FDA-ARGOS): Supporting development and validation of Infectious Disease Dx tests.</title>
        <authorList>
            <person name="Sproer C."/>
            <person name="Gronow S."/>
            <person name="Severitt S."/>
            <person name="Schroder I."/>
            <person name="Tallon L."/>
            <person name="Sadzewicz L."/>
            <person name="Zhao X."/>
            <person name="Boylan J."/>
            <person name="Ott S."/>
            <person name="Bowen H."/>
            <person name="Vavikolanu K."/>
            <person name="Mehta A."/>
            <person name="Aluvathingal J."/>
            <person name="Nadendla S."/>
            <person name="Lowell S."/>
            <person name="Myers T."/>
            <person name="Yan Y."/>
            <person name="Sichtig H."/>
        </authorList>
    </citation>
    <scope>NUCLEOTIDE SEQUENCE [LARGE SCALE GENOMIC DNA]</scope>
    <source>
        <strain evidence="2 3">FDAARGOS_1148</strain>
    </source>
</reference>
<dbReference type="GeneID" id="93727113"/>
<dbReference type="KEGG" id="scv:A4G25_04485"/>
<evidence type="ECO:0000313" key="3">
    <source>
        <dbReference type="Proteomes" id="UP000595942"/>
    </source>
</evidence>
<gene>
    <name evidence="2" type="ORF">I6J05_01195</name>
</gene>
<feature type="domain" description="Rho termination factor-like N-terminal" evidence="1">
    <location>
        <begin position="56"/>
        <end position="92"/>
    </location>
</feature>
<protein>
    <submittedName>
        <fullName evidence="2">Rho termination factor N-terminal domain-containing protein</fullName>
    </submittedName>
</protein>
<organism evidence="2 3">
    <name type="scientific">Staphylococcus condimenti</name>
    <dbReference type="NCBI Taxonomy" id="70255"/>
    <lineage>
        <taxon>Bacteria</taxon>
        <taxon>Bacillati</taxon>
        <taxon>Bacillota</taxon>
        <taxon>Bacilli</taxon>
        <taxon>Bacillales</taxon>
        <taxon>Staphylococcaceae</taxon>
        <taxon>Staphylococcus</taxon>
    </lineage>
</organism>
<keyword evidence="3" id="KW-1185">Reference proteome</keyword>
<dbReference type="InterPro" id="IPR011112">
    <property type="entry name" value="Rho-like_N"/>
</dbReference>
<evidence type="ECO:0000259" key="1">
    <source>
        <dbReference type="SMART" id="SM00959"/>
    </source>
</evidence>
<name>A0AB37H6N2_9STAP</name>